<dbReference type="Proteomes" id="UP000195514">
    <property type="component" value="Chromosome I"/>
</dbReference>
<evidence type="ECO:0000256" key="1">
    <source>
        <dbReference type="SAM" id="Phobius"/>
    </source>
</evidence>
<feature type="transmembrane region" description="Helical" evidence="1">
    <location>
        <begin position="409"/>
        <end position="430"/>
    </location>
</feature>
<feature type="transmembrane region" description="Helical" evidence="1">
    <location>
        <begin position="21"/>
        <end position="42"/>
    </location>
</feature>
<accession>A0A1Y6K699</accession>
<feature type="transmembrane region" description="Helical" evidence="1">
    <location>
        <begin position="93"/>
        <end position="114"/>
    </location>
</feature>
<keyword evidence="1" id="KW-0812">Transmembrane</keyword>
<reference evidence="3" key="1">
    <citation type="submission" date="2017-05" db="EMBL/GenBank/DDBJ databases">
        <authorList>
            <person name="Kirkegaard R."/>
            <person name="Mcilroy J S."/>
        </authorList>
    </citation>
    <scope>NUCLEOTIDE SEQUENCE [LARGE SCALE GENOMIC DNA]</scope>
</reference>
<dbReference type="KEGG" id="abat:CFX1CAM_1054"/>
<gene>
    <name evidence="2" type="ORF">CFX1CAM_1054</name>
</gene>
<keyword evidence="1" id="KW-0472">Membrane</keyword>
<evidence type="ECO:0000313" key="2">
    <source>
        <dbReference type="EMBL" id="SMX54119.1"/>
    </source>
</evidence>
<name>A0A1Y6K699_9CHLR</name>
<dbReference type="EMBL" id="LT859958">
    <property type="protein sequence ID" value="SMX54119.1"/>
    <property type="molecule type" value="Genomic_DNA"/>
</dbReference>
<feature type="transmembrane region" description="Helical" evidence="1">
    <location>
        <begin position="382"/>
        <end position="403"/>
    </location>
</feature>
<feature type="transmembrane region" description="Helical" evidence="1">
    <location>
        <begin position="237"/>
        <end position="256"/>
    </location>
</feature>
<evidence type="ECO:0008006" key="4">
    <source>
        <dbReference type="Google" id="ProtNLM"/>
    </source>
</evidence>
<feature type="transmembrane region" description="Helical" evidence="1">
    <location>
        <begin position="315"/>
        <end position="336"/>
    </location>
</feature>
<evidence type="ECO:0000313" key="3">
    <source>
        <dbReference type="Proteomes" id="UP000195514"/>
    </source>
</evidence>
<keyword evidence="1" id="KW-1133">Transmembrane helix</keyword>
<dbReference type="AlphaFoldDB" id="A0A1Y6K699"/>
<proteinExistence type="predicted"/>
<feature type="transmembrane region" description="Helical" evidence="1">
    <location>
        <begin position="348"/>
        <end position="370"/>
    </location>
</feature>
<feature type="transmembrane region" description="Helical" evidence="1">
    <location>
        <begin position="54"/>
        <end position="81"/>
    </location>
</feature>
<feature type="transmembrane region" description="Helical" evidence="1">
    <location>
        <begin position="134"/>
        <end position="151"/>
    </location>
</feature>
<keyword evidence="3" id="KW-1185">Reference proteome</keyword>
<organism evidence="2 3">
    <name type="scientific">Candidatus Brevifilum fermentans</name>
    <dbReference type="NCBI Taxonomy" id="1986204"/>
    <lineage>
        <taxon>Bacteria</taxon>
        <taxon>Bacillati</taxon>
        <taxon>Chloroflexota</taxon>
        <taxon>Anaerolineae</taxon>
        <taxon>Anaerolineales</taxon>
        <taxon>Anaerolineaceae</taxon>
        <taxon>Candidatus Brevifilum</taxon>
    </lineage>
</organism>
<sequence>MSTDPITPPANLTPKKILVTWLPLVASWLLMSFELPTINAIVARLPNAKVNLAAYGGVVFPIAMIIEAPIIMLLAASTALSRDWRSYQRLKRITLFMGGTLSALHLLVAVTPIFDFIVNVILQVPEEVVEPARAGLIFLTPWTMAIAYRRFQQGTMIRFGNSRLVGEITAVRLVTDVTALAIGFSIGTIPGTILAGITQALGVTAEATYAGLRSRKIHHLIKAAPPVKTPLTLRRFIAFYGPLALTSTLWLLWLPLVSATVSRMPDPLTSLAVWSVVSGLISIIRNPGVAYNEAVVALLEEPCSFPALRKFARTAALVIFGLVVIFVFTPLSTFWFRTVANLPVELAATARLTLGIAILISPMSVLIHFFQGIIVHQEKTRPVAEATAAFLLTLAVVLIIGVITKAFTGAYVAAAGYTLAHFMQGTWLMFRSHKQRKFLAHCERNEPVL</sequence>
<protein>
    <recommendedName>
        <fullName evidence="4">Polysaccharide biosynthesis protein C-terminal domain-containing protein</fullName>
    </recommendedName>
</protein>